<keyword evidence="5 9" id="KW-0812">Transmembrane</keyword>
<keyword evidence="3" id="KW-0813">Transport</keyword>
<dbReference type="InterPro" id="IPR004638">
    <property type="entry name" value="EmrB-like"/>
</dbReference>
<comment type="subcellular location">
    <subcellularLocation>
        <location evidence="1">Cell membrane</location>
        <topology evidence="1">Multi-pass membrane protein</topology>
    </subcellularLocation>
</comment>
<dbReference type="InterPro" id="IPR036259">
    <property type="entry name" value="MFS_trans_sf"/>
</dbReference>
<dbReference type="Gene3D" id="1.20.1250.20">
    <property type="entry name" value="MFS general substrate transporter like domains"/>
    <property type="match status" value="1"/>
</dbReference>
<protein>
    <submittedName>
        <fullName evidence="11">MFS transporter</fullName>
    </submittedName>
</protein>
<dbReference type="CDD" id="cd17503">
    <property type="entry name" value="MFS_LmrB_MDR_like"/>
    <property type="match status" value="1"/>
</dbReference>
<keyword evidence="12" id="KW-1185">Reference proteome</keyword>
<feature type="transmembrane region" description="Helical" evidence="9">
    <location>
        <begin position="144"/>
        <end position="162"/>
    </location>
</feature>
<dbReference type="InterPro" id="IPR020846">
    <property type="entry name" value="MFS_dom"/>
</dbReference>
<evidence type="ECO:0000256" key="9">
    <source>
        <dbReference type="SAM" id="Phobius"/>
    </source>
</evidence>
<evidence type="ECO:0000313" key="11">
    <source>
        <dbReference type="EMBL" id="PAY22169.1"/>
    </source>
</evidence>
<keyword evidence="6 9" id="KW-1133">Transmembrane helix</keyword>
<keyword evidence="7 9" id="KW-0472">Membrane</keyword>
<feature type="transmembrane region" description="Helical" evidence="9">
    <location>
        <begin position="112"/>
        <end position="138"/>
    </location>
</feature>
<feature type="transmembrane region" description="Helical" evidence="9">
    <location>
        <begin position="174"/>
        <end position="194"/>
    </location>
</feature>
<dbReference type="AlphaFoldDB" id="A0A2A2WLT0"/>
<dbReference type="Pfam" id="PF07690">
    <property type="entry name" value="MFS_1"/>
    <property type="match status" value="1"/>
</dbReference>
<feature type="transmembrane region" description="Helical" evidence="9">
    <location>
        <begin position="393"/>
        <end position="419"/>
    </location>
</feature>
<feature type="region of interest" description="Disordered" evidence="8">
    <location>
        <begin position="1"/>
        <end position="36"/>
    </location>
</feature>
<evidence type="ECO:0000256" key="8">
    <source>
        <dbReference type="SAM" id="MobiDB-lite"/>
    </source>
</evidence>
<dbReference type="GO" id="GO:0005886">
    <property type="term" value="C:plasma membrane"/>
    <property type="evidence" value="ECO:0007669"/>
    <property type="project" value="UniProtKB-SubCell"/>
</dbReference>
<feature type="transmembrane region" description="Helical" evidence="9">
    <location>
        <begin position="200"/>
        <end position="219"/>
    </location>
</feature>
<dbReference type="Proteomes" id="UP000218810">
    <property type="component" value="Unassembled WGS sequence"/>
</dbReference>
<evidence type="ECO:0000256" key="4">
    <source>
        <dbReference type="ARBA" id="ARBA00022475"/>
    </source>
</evidence>
<feature type="transmembrane region" description="Helical" evidence="9">
    <location>
        <begin position="263"/>
        <end position="281"/>
    </location>
</feature>
<feature type="transmembrane region" description="Helical" evidence="9">
    <location>
        <begin position="302"/>
        <end position="327"/>
    </location>
</feature>
<dbReference type="SUPFAM" id="SSF103473">
    <property type="entry name" value="MFS general substrate transporter"/>
    <property type="match status" value="1"/>
</dbReference>
<feature type="transmembrane region" description="Helical" evidence="9">
    <location>
        <begin position="46"/>
        <end position="69"/>
    </location>
</feature>
<comment type="similarity">
    <text evidence="2">Belongs to the major facilitator superfamily. EmrB family.</text>
</comment>
<evidence type="ECO:0000256" key="2">
    <source>
        <dbReference type="ARBA" id="ARBA00008537"/>
    </source>
</evidence>
<comment type="caution">
    <text evidence="11">The sequence shown here is derived from an EMBL/GenBank/DDBJ whole genome shotgun (WGS) entry which is preliminary data.</text>
</comment>
<evidence type="ECO:0000256" key="6">
    <source>
        <dbReference type="ARBA" id="ARBA00022989"/>
    </source>
</evidence>
<proteinExistence type="inferred from homology"/>
<feature type="domain" description="Major facilitator superfamily (MFS) profile" evidence="10">
    <location>
        <begin position="46"/>
        <end position="501"/>
    </location>
</feature>
<dbReference type="PANTHER" id="PTHR42718">
    <property type="entry name" value="MAJOR FACILITATOR SUPERFAMILY MULTIDRUG TRANSPORTER MFSC"/>
    <property type="match status" value="1"/>
</dbReference>
<gene>
    <name evidence="11" type="ORF">CEY15_14970</name>
</gene>
<keyword evidence="4" id="KW-1003">Cell membrane</keyword>
<dbReference type="Gene3D" id="1.20.1720.10">
    <property type="entry name" value="Multidrug resistance protein D"/>
    <property type="match status" value="1"/>
</dbReference>
<dbReference type="OrthoDB" id="9812221at2"/>
<dbReference type="EMBL" id="NTGA01000028">
    <property type="protein sequence ID" value="PAY22169.1"/>
    <property type="molecule type" value="Genomic_DNA"/>
</dbReference>
<feature type="transmembrane region" description="Helical" evidence="9">
    <location>
        <begin position="478"/>
        <end position="496"/>
    </location>
</feature>
<evidence type="ECO:0000256" key="5">
    <source>
        <dbReference type="ARBA" id="ARBA00022692"/>
    </source>
</evidence>
<dbReference type="InterPro" id="IPR011701">
    <property type="entry name" value="MFS"/>
</dbReference>
<dbReference type="NCBIfam" id="TIGR00711">
    <property type="entry name" value="efflux_EmrB"/>
    <property type="match status" value="1"/>
</dbReference>
<feature type="compositionally biased region" description="Low complexity" evidence="8">
    <location>
        <begin position="1"/>
        <end position="16"/>
    </location>
</feature>
<dbReference type="PRINTS" id="PR01036">
    <property type="entry name" value="TCRTETB"/>
</dbReference>
<feature type="compositionally biased region" description="Pro residues" evidence="8">
    <location>
        <begin position="17"/>
        <end position="36"/>
    </location>
</feature>
<feature type="transmembrane region" description="Helical" evidence="9">
    <location>
        <begin position="339"/>
        <end position="356"/>
    </location>
</feature>
<dbReference type="PROSITE" id="PS50850">
    <property type="entry name" value="MFS"/>
    <property type="match status" value="1"/>
</dbReference>
<evidence type="ECO:0000313" key="12">
    <source>
        <dbReference type="Proteomes" id="UP000218810"/>
    </source>
</evidence>
<reference evidence="12" key="1">
    <citation type="submission" date="2017-09" db="EMBL/GenBank/DDBJ databases">
        <authorList>
            <person name="Zhang Y."/>
            <person name="Huang X."/>
            <person name="Liu J."/>
            <person name="Lu L."/>
            <person name="Peng K."/>
        </authorList>
    </citation>
    <scope>NUCLEOTIDE SEQUENCE [LARGE SCALE GENOMIC DNA]</scope>
    <source>
        <strain evidence="12">S-XJ-1</strain>
    </source>
</reference>
<evidence type="ECO:0000259" key="10">
    <source>
        <dbReference type="PROSITE" id="PS50850"/>
    </source>
</evidence>
<feature type="transmembrane region" description="Helical" evidence="9">
    <location>
        <begin position="75"/>
        <end position="100"/>
    </location>
</feature>
<dbReference type="PANTHER" id="PTHR42718:SF9">
    <property type="entry name" value="MAJOR FACILITATOR SUPERFAMILY MULTIDRUG TRANSPORTER MFSC"/>
    <property type="match status" value="1"/>
</dbReference>
<feature type="transmembrane region" description="Helical" evidence="9">
    <location>
        <begin position="231"/>
        <end position="251"/>
    </location>
</feature>
<accession>A0A2A2WLT0</accession>
<name>A0A2A2WLT0_9ACTN</name>
<feature type="transmembrane region" description="Helical" evidence="9">
    <location>
        <begin position="368"/>
        <end position="387"/>
    </location>
</feature>
<sequence>MTTESSSAASSTAHPDPTQPDPTQPGPTQPGPALGSPPLPAATTRLIALLVAATFVVILNETIMSVAIPELMGEFAVAAATAQWLTTAFMLTMAVVIPFTGWMLMRLPLRTVFIIAMTTFTLGTLLASLAPVFVVLVAGRVVQAVGTAIMIPLLMTTVLNVVPADRRGRTMGVISIVIAVAPAIGPTVGGLVLDVLSWRWMFWFVLPIGLLALVAGAALIRNVTATRPIPLDILSGILSAVGFAGLIFGLSSFGEAANDNALVSPWVPVLVGVAALAVFVWRQLSLKDYALLDVRAFTYRTFTVSLTLMLLSMMALFGTLILLPLYMQQILGTTTLESGLALLPGGLLMGVLGWFVGRLFDRIGPRPLIIPGSILAAAGLWGMYLFFSAESSLAIVVVWHMILSVGLALLFSPLLTSALGSLPPHLYPHGSALLNTLQQVAAAAGTALFITVMTLGIVAGAESGQGDVAAQMTGVHNALVVGAIISLITVVGAWFVRNTAQTEGPAVAADAEESVSP</sequence>
<dbReference type="RefSeq" id="WP_095719105.1">
    <property type="nucleotide sequence ID" value="NZ_NTGA01000028.1"/>
</dbReference>
<organism evidence="11 12">
    <name type="scientific">Dietzia natronolimnaea</name>
    <dbReference type="NCBI Taxonomy" id="161920"/>
    <lineage>
        <taxon>Bacteria</taxon>
        <taxon>Bacillati</taxon>
        <taxon>Actinomycetota</taxon>
        <taxon>Actinomycetes</taxon>
        <taxon>Mycobacteriales</taxon>
        <taxon>Dietziaceae</taxon>
        <taxon>Dietzia</taxon>
    </lineage>
</organism>
<dbReference type="GO" id="GO:0022857">
    <property type="term" value="F:transmembrane transporter activity"/>
    <property type="evidence" value="ECO:0007669"/>
    <property type="project" value="InterPro"/>
</dbReference>
<evidence type="ECO:0000256" key="7">
    <source>
        <dbReference type="ARBA" id="ARBA00023136"/>
    </source>
</evidence>
<evidence type="ECO:0000256" key="1">
    <source>
        <dbReference type="ARBA" id="ARBA00004651"/>
    </source>
</evidence>
<feature type="transmembrane region" description="Helical" evidence="9">
    <location>
        <begin position="440"/>
        <end position="458"/>
    </location>
</feature>
<evidence type="ECO:0000256" key="3">
    <source>
        <dbReference type="ARBA" id="ARBA00022448"/>
    </source>
</evidence>